<accession>A0A5Q0M6T1</accession>
<organism evidence="6 7">
    <name type="scientific">Variovorax paradoxus</name>
    <dbReference type="NCBI Taxonomy" id="34073"/>
    <lineage>
        <taxon>Bacteria</taxon>
        <taxon>Pseudomonadati</taxon>
        <taxon>Pseudomonadota</taxon>
        <taxon>Betaproteobacteria</taxon>
        <taxon>Burkholderiales</taxon>
        <taxon>Comamonadaceae</taxon>
        <taxon>Variovorax</taxon>
    </lineage>
</organism>
<dbReference type="GO" id="GO:0003677">
    <property type="term" value="F:DNA binding"/>
    <property type="evidence" value="ECO:0007669"/>
    <property type="project" value="UniProtKB-KW"/>
</dbReference>
<gene>
    <name evidence="6" type="ORF">GFK26_21545</name>
</gene>
<proteinExistence type="inferred from homology"/>
<dbReference type="InterPro" id="IPR036390">
    <property type="entry name" value="WH_DNA-bd_sf"/>
</dbReference>
<evidence type="ECO:0000259" key="5">
    <source>
        <dbReference type="PROSITE" id="PS50931"/>
    </source>
</evidence>
<dbReference type="RefSeq" id="WP_153283774.1">
    <property type="nucleotide sequence ID" value="NZ_CP045644.1"/>
</dbReference>
<dbReference type="SUPFAM" id="SSF53850">
    <property type="entry name" value="Periplasmic binding protein-like II"/>
    <property type="match status" value="1"/>
</dbReference>
<dbReference type="InterPro" id="IPR005119">
    <property type="entry name" value="LysR_subst-bd"/>
</dbReference>
<dbReference type="AlphaFoldDB" id="A0A5Q0M6T1"/>
<dbReference type="GO" id="GO:0003700">
    <property type="term" value="F:DNA-binding transcription factor activity"/>
    <property type="evidence" value="ECO:0007669"/>
    <property type="project" value="InterPro"/>
</dbReference>
<sequence>MKGTFDLNLLAVIAALDETRSVTRAAQKLKMSQPGLSSALVRLRQQFGDPLFVRAAGGMQPTARGLELADEARAMLHRIHEKVLKAPFFVAAEAKTEFRFAMQDVGEMVFLPTLVEAFRSLAPHATFQAASYSPRELEVAMEAGQVDLALGYLPDLRSSAFLKQRLMLHGFSCILRAGHPVASHLTKAAFSELEHVVVESPTRSQELVDNYLDRRNIVRKVRLRSTHFLTLPIIVASTDMIATVPTPVGRVFAGTDRVVVVAPPYQIPKFPIQQHWHRRYDQDPRNRWLREQVALLFGRG</sequence>
<dbReference type="PANTHER" id="PTHR30118">
    <property type="entry name" value="HTH-TYPE TRANSCRIPTIONAL REGULATOR LEUO-RELATED"/>
    <property type="match status" value="1"/>
</dbReference>
<dbReference type="InterPro" id="IPR050389">
    <property type="entry name" value="LysR-type_TF"/>
</dbReference>
<dbReference type="SUPFAM" id="SSF46785">
    <property type="entry name" value="Winged helix' DNA-binding domain"/>
    <property type="match status" value="1"/>
</dbReference>
<comment type="similarity">
    <text evidence="1">Belongs to the LysR transcriptional regulatory family.</text>
</comment>
<name>A0A5Q0M6T1_VARPD</name>
<dbReference type="PROSITE" id="PS50931">
    <property type="entry name" value="HTH_LYSR"/>
    <property type="match status" value="1"/>
</dbReference>
<dbReference type="Pfam" id="PF00126">
    <property type="entry name" value="HTH_1"/>
    <property type="match status" value="1"/>
</dbReference>
<dbReference type="Pfam" id="PF03466">
    <property type="entry name" value="LysR_substrate"/>
    <property type="match status" value="1"/>
</dbReference>
<evidence type="ECO:0000256" key="2">
    <source>
        <dbReference type="ARBA" id="ARBA00023015"/>
    </source>
</evidence>
<dbReference type="PANTHER" id="PTHR30118:SF15">
    <property type="entry name" value="TRANSCRIPTIONAL REGULATORY PROTEIN"/>
    <property type="match status" value="1"/>
</dbReference>
<dbReference type="EMBL" id="CP045644">
    <property type="protein sequence ID" value="QFZ85156.1"/>
    <property type="molecule type" value="Genomic_DNA"/>
</dbReference>
<keyword evidence="2" id="KW-0805">Transcription regulation</keyword>
<dbReference type="CDD" id="cd08459">
    <property type="entry name" value="PBP2_DntR_NahR_LinR_like"/>
    <property type="match status" value="1"/>
</dbReference>
<protein>
    <submittedName>
        <fullName evidence="6">LysR family transcriptional regulator</fullName>
    </submittedName>
</protein>
<evidence type="ECO:0000313" key="6">
    <source>
        <dbReference type="EMBL" id="QFZ85156.1"/>
    </source>
</evidence>
<dbReference type="Gene3D" id="1.10.10.10">
    <property type="entry name" value="Winged helix-like DNA-binding domain superfamily/Winged helix DNA-binding domain"/>
    <property type="match status" value="1"/>
</dbReference>
<keyword evidence="4" id="KW-0804">Transcription</keyword>
<dbReference type="Proteomes" id="UP000326780">
    <property type="component" value="Chromosome"/>
</dbReference>
<feature type="domain" description="HTH lysR-type" evidence="5">
    <location>
        <begin position="5"/>
        <end position="62"/>
    </location>
</feature>
<dbReference type="InterPro" id="IPR000847">
    <property type="entry name" value="LysR_HTH_N"/>
</dbReference>
<evidence type="ECO:0000313" key="7">
    <source>
        <dbReference type="Proteomes" id="UP000326780"/>
    </source>
</evidence>
<keyword evidence="3" id="KW-0238">DNA-binding</keyword>
<dbReference type="PRINTS" id="PR00039">
    <property type="entry name" value="HTHLYSR"/>
</dbReference>
<evidence type="ECO:0000256" key="4">
    <source>
        <dbReference type="ARBA" id="ARBA00023163"/>
    </source>
</evidence>
<evidence type="ECO:0000256" key="1">
    <source>
        <dbReference type="ARBA" id="ARBA00009437"/>
    </source>
</evidence>
<dbReference type="Gene3D" id="3.40.190.10">
    <property type="entry name" value="Periplasmic binding protein-like II"/>
    <property type="match status" value="2"/>
</dbReference>
<reference evidence="6 7" key="1">
    <citation type="submission" date="2019-10" db="EMBL/GenBank/DDBJ databases">
        <title>Complete genome sequence of Variovorax paradoxus 5C-2.</title>
        <authorList>
            <person name="Gogoleva N.E."/>
            <person name="Balkin A.S."/>
        </authorList>
    </citation>
    <scope>NUCLEOTIDE SEQUENCE [LARGE SCALE GENOMIC DNA]</scope>
    <source>
        <strain evidence="6 7">5C-2</strain>
    </source>
</reference>
<dbReference type="InterPro" id="IPR036388">
    <property type="entry name" value="WH-like_DNA-bd_sf"/>
</dbReference>
<evidence type="ECO:0000256" key="3">
    <source>
        <dbReference type="ARBA" id="ARBA00023125"/>
    </source>
</evidence>